<evidence type="ECO:0000313" key="12">
    <source>
        <dbReference type="EMBL" id="RPE72133.1"/>
    </source>
</evidence>
<evidence type="ECO:0000256" key="2">
    <source>
        <dbReference type="ARBA" id="ARBA00022448"/>
    </source>
</evidence>
<feature type="domain" description="TRAP C4-dicarboxylate transport system permease DctM subunit" evidence="11">
    <location>
        <begin position="230"/>
        <end position="641"/>
    </location>
</feature>
<feature type="domain" description="Tripartite ATP-independent periplasmic transporters DctQ component" evidence="10">
    <location>
        <begin position="43"/>
        <end position="171"/>
    </location>
</feature>
<accession>A0A3N4UNY3</accession>
<evidence type="ECO:0000259" key="10">
    <source>
        <dbReference type="Pfam" id="PF04290"/>
    </source>
</evidence>
<keyword evidence="5 9" id="KW-0812">Transmembrane</keyword>
<keyword evidence="13" id="KW-1185">Reference proteome</keyword>
<feature type="transmembrane region" description="Helical" evidence="9">
    <location>
        <begin position="446"/>
        <end position="479"/>
    </location>
</feature>
<evidence type="ECO:0000256" key="8">
    <source>
        <dbReference type="RuleBase" id="RU369079"/>
    </source>
</evidence>
<feature type="transmembrane region" description="Helical" evidence="9">
    <location>
        <begin position="279"/>
        <end position="297"/>
    </location>
</feature>
<dbReference type="GO" id="GO:0005886">
    <property type="term" value="C:plasma membrane"/>
    <property type="evidence" value="ECO:0007669"/>
    <property type="project" value="UniProtKB-SubCell"/>
</dbReference>
<protein>
    <submittedName>
        <fullName evidence="12">Tripartite ATP-independent transporter DctM subunit</fullName>
    </submittedName>
</protein>
<feature type="transmembrane region" description="Helical" evidence="9">
    <location>
        <begin position="217"/>
        <end position="237"/>
    </location>
</feature>
<evidence type="ECO:0000256" key="6">
    <source>
        <dbReference type="ARBA" id="ARBA00022989"/>
    </source>
</evidence>
<dbReference type="PANTHER" id="PTHR33362:SF5">
    <property type="entry name" value="C4-DICARBOXYLATE TRAP TRANSPORTER LARGE PERMEASE PROTEIN DCTM"/>
    <property type="match status" value="1"/>
</dbReference>
<feature type="transmembrane region" description="Helical" evidence="9">
    <location>
        <begin position="621"/>
        <end position="645"/>
    </location>
</feature>
<evidence type="ECO:0000256" key="5">
    <source>
        <dbReference type="ARBA" id="ARBA00022692"/>
    </source>
</evidence>
<feature type="transmembrane region" description="Helical" evidence="9">
    <location>
        <begin position="500"/>
        <end position="521"/>
    </location>
</feature>
<proteinExistence type="predicted"/>
<evidence type="ECO:0000256" key="9">
    <source>
        <dbReference type="SAM" id="Phobius"/>
    </source>
</evidence>
<feature type="transmembrane region" description="Helical" evidence="9">
    <location>
        <begin position="53"/>
        <end position="82"/>
    </location>
</feature>
<dbReference type="Proteomes" id="UP000269689">
    <property type="component" value="Unassembled WGS sequence"/>
</dbReference>
<comment type="subcellular location">
    <subcellularLocation>
        <location evidence="1 8">Cell inner membrane</location>
        <topology evidence="1 8">Multi-pass membrane protein</topology>
    </subcellularLocation>
</comment>
<evidence type="ECO:0000256" key="7">
    <source>
        <dbReference type="ARBA" id="ARBA00023136"/>
    </source>
</evidence>
<organism evidence="12 13">
    <name type="scientific">Pacificibacter maritimus</name>
    <dbReference type="NCBI Taxonomy" id="762213"/>
    <lineage>
        <taxon>Bacteria</taxon>
        <taxon>Pseudomonadati</taxon>
        <taxon>Pseudomonadota</taxon>
        <taxon>Alphaproteobacteria</taxon>
        <taxon>Rhodobacterales</taxon>
        <taxon>Roseobacteraceae</taxon>
        <taxon>Pacificibacter</taxon>
    </lineage>
</organism>
<keyword evidence="2 8" id="KW-0813">Transport</keyword>
<feature type="transmembrane region" description="Helical" evidence="9">
    <location>
        <begin position="185"/>
        <end position="205"/>
    </location>
</feature>
<feature type="transmembrane region" description="Helical" evidence="9">
    <location>
        <begin position="393"/>
        <end position="416"/>
    </location>
</feature>
<feature type="transmembrane region" description="Helical" evidence="9">
    <location>
        <begin position="557"/>
        <end position="572"/>
    </location>
</feature>
<feature type="transmembrane region" description="Helical" evidence="9">
    <location>
        <begin position="103"/>
        <end position="125"/>
    </location>
</feature>
<dbReference type="NCBIfam" id="TIGR00786">
    <property type="entry name" value="dctM"/>
    <property type="match status" value="1"/>
</dbReference>
<feature type="transmembrane region" description="Helical" evidence="9">
    <location>
        <begin position="244"/>
        <end position="267"/>
    </location>
</feature>
<dbReference type="PANTHER" id="PTHR33362">
    <property type="entry name" value="SIALIC ACID TRAP TRANSPORTER PERMEASE PROTEIN SIAT-RELATED"/>
    <property type="match status" value="1"/>
</dbReference>
<evidence type="ECO:0000256" key="1">
    <source>
        <dbReference type="ARBA" id="ARBA00004429"/>
    </source>
</evidence>
<gene>
    <name evidence="12" type="ORF">EDD53_1276</name>
</gene>
<feature type="transmembrane region" description="Helical" evidence="9">
    <location>
        <begin position="361"/>
        <end position="386"/>
    </location>
</feature>
<dbReference type="Pfam" id="PF04290">
    <property type="entry name" value="DctQ"/>
    <property type="match status" value="1"/>
</dbReference>
<feature type="transmembrane region" description="Helical" evidence="9">
    <location>
        <begin position="145"/>
        <end position="165"/>
    </location>
</feature>
<dbReference type="AlphaFoldDB" id="A0A3N4UNY3"/>
<comment type="caution">
    <text evidence="12">The sequence shown here is derived from an EMBL/GenBank/DDBJ whole genome shotgun (WGS) entry which is preliminary data.</text>
</comment>
<comment type="function">
    <text evidence="8">Part of the tripartite ATP-independent periplasmic (TRAP) transport system.</text>
</comment>
<dbReference type="InterPro" id="IPR004681">
    <property type="entry name" value="TRAP_DctM"/>
</dbReference>
<dbReference type="Pfam" id="PF06808">
    <property type="entry name" value="DctM"/>
    <property type="match status" value="1"/>
</dbReference>
<keyword evidence="6 9" id="KW-1133">Transmembrane helix</keyword>
<evidence type="ECO:0000256" key="4">
    <source>
        <dbReference type="ARBA" id="ARBA00022519"/>
    </source>
</evidence>
<dbReference type="GO" id="GO:0022857">
    <property type="term" value="F:transmembrane transporter activity"/>
    <property type="evidence" value="ECO:0007669"/>
    <property type="project" value="UniProtKB-UniRule"/>
</dbReference>
<keyword evidence="4 8" id="KW-0997">Cell inner membrane</keyword>
<name>A0A3N4UNY3_9RHOB</name>
<sequence length="649" mass="68129">MSAERESQMKQAQQNMPKRFAWLHKITGVISIISITVAMLGALTIVADVLGRWLFGVSVFALNEIMSAVFAIAIALTLPAGAASRVNLKIDLLAHLTGARLTAWLKVAGSIMLFTFFAMLAWRLFGLALRYHDQGRASSLLQLPLAPTYFGICFAMGAAAVVQVFNIIQDVEDALVVKGTQRSSLIVWFLVVAFGVLAGGTALWAVLDFAAFSDFVFAHPGLAAIIGFVLLWLAVLLQLPLATVTAMIGVSGTVAFVGGAASMNTFAGDAADFLRNEQVATLPMFLIMGAFSVVAGVSDDLFRLGNAMLGRFRGGLAYATIAGCAGFGAVSGNSIATSATFGRMALPAMKKSGYAPTLSTASVAAGGTLGALVPPSGVIILFALLTESSIGDLFVAAMIPAILAVFLYFAAVFAVVRLNPGSAPEADSGSLSDLLPALKGSFPVVAMFGIVIGGLYGGLFTATESAAVGAVSAFALAFMRGKLNRNSILQVFSETTATTAMIYALIFGGLMFAFFINLGGAPDMVSAWIASIDARPIFILGLLIVIYLLLGSIMDSFGVMIITLPVVTPIILDLGYDMLFWGILMLVVVEIGMITPPFGMNLFIIKSIDPTVRLGTVMKGVVPFIVADFIKIILLVAFPALALWLPSTM</sequence>
<reference evidence="12 13" key="1">
    <citation type="submission" date="2018-11" db="EMBL/GenBank/DDBJ databases">
        <title>Genomic Encyclopedia of Type Strains, Phase IV (KMG-IV): sequencing the most valuable type-strain genomes for metagenomic binning, comparative biology and taxonomic classification.</title>
        <authorList>
            <person name="Goeker M."/>
        </authorList>
    </citation>
    <scope>NUCLEOTIDE SEQUENCE [LARGE SCALE GENOMIC DNA]</scope>
    <source>
        <strain evidence="12 13">DSM 104731</strain>
    </source>
</reference>
<feature type="transmembrane region" description="Helical" evidence="9">
    <location>
        <begin position="578"/>
        <end position="600"/>
    </location>
</feature>
<feature type="transmembrane region" description="Helical" evidence="9">
    <location>
        <begin position="527"/>
        <end position="550"/>
    </location>
</feature>
<dbReference type="EMBL" id="RKQK01000001">
    <property type="protein sequence ID" value="RPE72133.1"/>
    <property type="molecule type" value="Genomic_DNA"/>
</dbReference>
<dbReference type="OrthoDB" id="9783448at2"/>
<dbReference type="InterPro" id="IPR010656">
    <property type="entry name" value="DctM"/>
</dbReference>
<feature type="transmembrane region" description="Helical" evidence="9">
    <location>
        <begin position="318"/>
        <end position="341"/>
    </location>
</feature>
<keyword evidence="3" id="KW-1003">Cell membrane</keyword>
<keyword evidence="7 9" id="KW-0472">Membrane</keyword>
<feature type="transmembrane region" description="Helical" evidence="9">
    <location>
        <begin position="21"/>
        <end position="47"/>
    </location>
</feature>
<dbReference type="InterPro" id="IPR055348">
    <property type="entry name" value="DctQ"/>
</dbReference>
<evidence type="ECO:0000256" key="3">
    <source>
        <dbReference type="ARBA" id="ARBA00022475"/>
    </source>
</evidence>
<evidence type="ECO:0000259" key="11">
    <source>
        <dbReference type="Pfam" id="PF06808"/>
    </source>
</evidence>
<evidence type="ECO:0000313" key="13">
    <source>
        <dbReference type="Proteomes" id="UP000269689"/>
    </source>
</evidence>